<protein>
    <submittedName>
        <fullName evidence="2">Uncharacterized protein</fullName>
    </submittedName>
</protein>
<feature type="region of interest" description="Disordered" evidence="1">
    <location>
        <begin position="1"/>
        <end position="20"/>
    </location>
</feature>
<feature type="region of interest" description="Disordered" evidence="1">
    <location>
        <begin position="42"/>
        <end position="67"/>
    </location>
</feature>
<comment type="caution">
    <text evidence="2">The sequence shown here is derived from an EMBL/GenBank/DDBJ whole genome shotgun (WGS) entry which is preliminary data.</text>
</comment>
<organism evidence="2 3">
    <name type="scientific">Streptomyces polychromogenes</name>
    <dbReference type="NCBI Taxonomy" id="67342"/>
    <lineage>
        <taxon>Bacteria</taxon>
        <taxon>Bacillati</taxon>
        <taxon>Actinomycetota</taxon>
        <taxon>Actinomycetes</taxon>
        <taxon>Kitasatosporales</taxon>
        <taxon>Streptomycetaceae</taxon>
        <taxon>Streptomyces</taxon>
    </lineage>
</organism>
<sequence length="116" mass="12231">MAAASGTAAPAASAAPSMPRRVMPLRLMNGVVVKSPPPVVKRAARSVRGHGGTLPPARATRHRPTGLRPGAGAAALWRGDRWTAYPVPHMLYGCFDVYDGPGRTGKPGRTRTWRPG</sequence>
<evidence type="ECO:0000313" key="2">
    <source>
        <dbReference type="EMBL" id="GAA0297467.1"/>
    </source>
</evidence>
<evidence type="ECO:0000313" key="3">
    <source>
        <dbReference type="Proteomes" id="UP001501867"/>
    </source>
</evidence>
<dbReference type="Proteomes" id="UP001501867">
    <property type="component" value="Unassembled WGS sequence"/>
</dbReference>
<name>A0ABN0VFW1_9ACTN</name>
<gene>
    <name evidence="2" type="ORF">GCM10010302_40130</name>
</gene>
<feature type="compositionally biased region" description="Low complexity" evidence="1">
    <location>
        <begin position="1"/>
        <end position="19"/>
    </location>
</feature>
<evidence type="ECO:0000256" key="1">
    <source>
        <dbReference type="SAM" id="MobiDB-lite"/>
    </source>
</evidence>
<dbReference type="EMBL" id="BAAABV010000018">
    <property type="protein sequence ID" value="GAA0297467.1"/>
    <property type="molecule type" value="Genomic_DNA"/>
</dbReference>
<reference evidence="2 3" key="1">
    <citation type="journal article" date="2019" name="Int. J. Syst. Evol. Microbiol.">
        <title>The Global Catalogue of Microorganisms (GCM) 10K type strain sequencing project: providing services to taxonomists for standard genome sequencing and annotation.</title>
        <authorList>
            <consortium name="The Broad Institute Genomics Platform"/>
            <consortium name="The Broad Institute Genome Sequencing Center for Infectious Disease"/>
            <person name="Wu L."/>
            <person name="Ma J."/>
        </authorList>
    </citation>
    <scope>NUCLEOTIDE SEQUENCE [LARGE SCALE GENOMIC DNA]</scope>
    <source>
        <strain evidence="2 3">JCM 4505</strain>
    </source>
</reference>
<keyword evidence="3" id="KW-1185">Reference proteome</keyword>
<accession>A0ABN0VFW1</accession>
<proteinExistence type="predicted"/>